<reference evidence="1" key="1">
    <citation type="submission" date="2023-03" db="EMBL/GenBank/DDBJ databases">
        <title>Massive genome expansion in bonnet fungi (Mycena s.s.) driven by repeated elements and novel gene families across ecological guilds.</title>
        <authorList>
            <consortium name="Lawrence Berkeley National Laboratory"/>
            <person name="Harder C.B."/>
            <person name="Miyauchi S."/>
            <person name="Viragh M."/>
            <person name="Kuo A."/>
            <person name="Thoen E."/>
            <person name="Andreopoulos B."/>
            <person name="Lu D."/>
            <person name="Skrede I."/>
            <person name="Drula E."/>
            <person name="Henrissat B."/>
            <person name="Morin E."/>
            <person name="Kohler A."/>
            <person name="Barry K."/>
            <person name="LaButti K."/>
            <person name="Morin E."/>
            <person name="Salamov A."/>
            <person name="Lipzen A."/>
            <person name="Mereny Z."/>
            <person name="Hegedus B."/>
            <person name="Baldrian P."/>
            <person name="Stursova M."/>
            <person name="Weitz H."/>
            <person name="Taylor A."/>
            <person name="Grigoriev I.V."/>
            <person name="Nagy L.G."/>
            <person name="Martin F."/>
            <person name="Kauserud H."/>
        </authorList>
    </citation>
    <scope>NUCLEOTIDE SEQUENCE</scope>
    <source>
        <strain evidence="1">CBHHK002</strain>
    </source>
</reference>
<evidence type="ECO:0000313" key="1">
    <source>
        <dbReference type="EMBL" id="KAJ7340724.1"/>
    </source>
</evidence>
<dbReference type="Proteomes" id="UP001218218">
    <property type="component" value="Unassembled WGS sequence"/>
</dbReference>
<organism evidence="1 2">
    <name type="scientific">Mycena albidolilacea</name>
    <dbReference type="NCBI Taxonomy" id="1033008"/>
    <lineage>
        <taxon>Eukaryota</taxon>
        <taxon>Fungi</taxon>
        <taxon>Dikarya</taxon>
        <taxon>Basidiomycota</taxon>
        <taxon>Agaricomycotina</taxon>
        <taxon>Agaricomycetes</taxon>
        <taxon>Agaricomycetidae</taxon>
        <taxon>Agaricales</taxon>
        <taxon>Marasmiineae</taxon>
        <taxon>Mycenaceae</taxon>
        <taxon>Mycena</taxon>
    </lineage>
</organism>
<comment type="caution">
    <text evidence="1">The sequence shown here is derived from an EMBL/GenBank/DDBJ whole genome shotgun (WGS) entry which is preliminary data.</text>
</comment>
<keyword evidence="2" id="KW-1185">Reference proteome</keyword>
<name>A0AAD6ZV16_9AGAR</name>
<sequence>MICSEPYTGMSAERDGLLALGVDLRICCPRGVIPLFHSLKCEPIGHSLPGTCLHLCPPCSLQVPIDDEVGSHELMAMGDGDGLKRRHCKLYATAVKGRPGAGRVISVSEKAGERQKAGRTEMAGSDTTKISLMQKEKTFIAKTPKVEDGWDGTVVKAVTGIGRKRPERIGKCMIVTGRQWEVVIVGVFALTLDSLGEAPAHQGRGTAHQGRCTRALAIKGGKLDRVEGWSMNRTKDTMTLCWSSVTVLTRQRTKGSSVMTARAYTCRMAMHWLRRKLK</sequence>
<dbReference type="AlphaFoldDB" id="A0AAD6ZV16"/>
<proteinExistence type="predicted"/>
<evidence type="ECO:0000313" key="2">
    <source>
        <dbReference type="Proteomes" id="UP001218218"/>
    </source>
</evidence>
<dbReference type="EMBL" id="JARIHO010000026">
    <property type="protein sequence ID" value="KAJ7340724.1"/>
    <property type="molecule type" value="Genomic_DNA"/>
</dbReference>
<protein>
    <submittedName>
        <fullName evidence="1">Uncharacterized protein</fullName>
    </submittedName>
</protein>
<gene>
    <name evidence="1" type="ORF">DFH08DRAFT_811917</name>
</gene>
<accession>A0AAD6ZV16</accession>